<dbReference type="RefSeq" id="WP_229777600.1">
    <property type="nucleotide sequence ID" value="NZ_BMQM01000003.1"/>
</dbReference>
<evidence type="ECO:0000313" key="4">
    <source>
        <dbReference type="Proteomes" id="UP000634308"/>
    </source>
</evidence>
<accession>A0ABQ2RRF2</accession>
<dbReference type="Pfam" id="PF02627">
    <property type="entry name" value="CMD"/>
    <property type="match status" value="1"/>
</dbReference>
<protein>
    <submittedName>
        <fullName evidence="3">4-carboxymuconolactone decarboxylase</fullName>
    </submittedName>
</protein>
<dbReference type="Proteomes" id="UP000634308">
    <property type="component" value="Unassembled WGS sequence"/>
</dbReference>
<comment type="caution">
    <text evidence="3">The sequence shown here is derived from an EMBL/GenBank/DDBJ whole genome shotgun (WGS) entry which is preliminary data.</text>
</comment>
<dbReference type="PANTHER" id="PTHR33570">
    <property type="entry name" value="4-CARBOXYMUCONOLACTONE DECARBOXYLASE FAMILY PROTEIN"/>
    <property type="match status" value="1"/>
</dbReference>
<proteinExistence type="predicted"/>
<dbReference type="InterPro" id="IPR052512">
    <property type="entry name" value="4CMD/NDH-1_regulator"/>
</dbReference>
<gene>
    <name evidence="3" type="ORF">GCM10008959_07930</name>
</gene>
<reference evidence="4" key="1">
    <citation type="journal article" date="2019" name="Int. J. Syst. Evol. Microbiol.">
        <title>The Global Catalogue of Microorganisms (GCM) 10K type strain sequencing project: providing services to taxonomists for standard genome sequencing and annotation.</title>
        <authorList>
            <consortium name="The Broad Institute Genomics Platform"/>
            <consortium name="The Broad Institute Genome Sequencing Center for Infectious Disease"/>
            <person name="Wu L."/>
            <person name="Ma J."/>
        </authorList>
    </citation>
    <scope>NUCLEOTIDE SEQUENCE [LARGE SCALE GENOMIC DNA]</scope>
    <source>
        <strain evidence="4">JCM 31404</strain>
    </source>
</reference>
<sequence length="170" mass="18258">MSDQTDGSEHPTPSHGGQTLDSPTPGSQTPDSDMLKLGKQRRAQIMGQGFVDRAFAGDPEAFGADYQRFLTEYAWGAVWGRGGLTDRERHMVTLGILAALGRDRELEGHVRATANSGVSERDLSDVLHQVAIYAGVPAGLNGFNIAGRVLAERKAAQEQIEQGQTEPGQD</sequence>
<feature type="compositionally biased region" description="Polar residues" evidence="1">
    <location>
        <begin position="15"/>
        <end position="31"/>
    </location>
</feature>
<dbReference type="InterPro" id="IPR003779">
    <property type="entry name" value="CMD-like"/>
</dbReference>
<dbReference type="SUPFAM" id="SSF69118">
    <property type="entry name" value="AhpD-like"/>
    <property type="match status" value="1"/>
</dbReference>
<feature type="region of interest" description="Disordered" evidence="1">
    <location>
        <begin position="1"/>
        <end position="34"/>
    </location>
</feature>
<evidence type="ECO:0000313" key="3">
    <source>
        <dbReference type="EMBL" id="GGR49150.1"/>
    </source>
</evidence>
<dbReference type="InterPro" id="IPR029032">
    <property type="entry name" value="AhpD-like"/>
</dbReference>
<keyword evidence="4" id="KW-1185">Reference proteome</keyword>
<dbReference type="Gene3D" id="1.20.1290.10">
    <property type="entry name" value="AhpD-like"/>
    <property type="match status" value="1"/>
</dbReference>
<dbReference type="EMBL" id="BMQM01000003">
    <property type="protein sequence ID" value="GGR49150.1"/>
    <property type="molecule type" value="Genomic_DNA"/>
</dbReference>
<organism evidence="3 4">
    <name type="scientific">Deinococcus seoulensis</name>
    <dbReference type="NCBI Taxonomy" id="1837379"/>
    <lineage>
        <taxon>Bacteria</taxon>
        <taxon>Thermotogati</taxon>
        <taxon>Deinococcota</taxon>
        <taxon>Deinococci</taxon>
        <taxon>Deinococcales</taxon>
        <taxon>Deinococcaceae</taxon>
        <taxon>Deinococcus</taxon>
    </lineage>
</organism>
<feature type="domain" description="Carboxymuconolactone decarboxylase-like" evidence="2">
    <location>
        <begin position="65"/>
        <end position="146"/>
    </location>
</feature>
<name>A0ABQ2RRF2_9DEIO</name>
<evidence type="ECO:0000256" key="1">
    <source>
        <dbReference type="SAM" id="MobiDB-lite"/>
    </source>
</evidence>
<dbReference type="PANTHER" id="PTHR33570:SF2">
    <property type="entry name" value="CARBOXYMUCONOLACTONE DECARBOXYLASE-LIKE DOMAIN-CONTAINING PROTEIN"/>
    <property type="match status" value="1"/>
</dbReference>
<evidence type="ECO:0000259" key="2">
    <source>
        <dbReference type="Pfam" id="PF02627"/>
    </source>
</evidence>